<evidence type="ECO:0000256" key="2">
    <source>
        <dbReference type="ARBA" id="ARBA00022676"/>
    </source>
</evidence>
<dbReference type="GO" id="GO:0019252">
    <property type="term" value="P:starch biosynthetic process"/>
    <property type="evidence" value="ECO:0007669"/>
    <property type="project" value="UniProtKB-UniPathway"/>
</dbReference>
<dbReference type="SUPFAM" id="SSF53756">
    <property type="entry name" value="UDP-Glycosyltransferase/glycogen phosphorylase"/>
    <property type="match status" value="1"/>
</dbReference>
<evidence type="ECO:0000256" key="3">
    <source>
        <dbReference type="ARBA" id="ARBA00022679"/>
    </source>
</evidence>
<sequence length="399" mass="43875">MAASTFLVAPVHAPPLVRPRVVPPPPTCGSAPRVGLTLRPQACAPRRRRNPAIRPVRFCAEVGSGWPVVLTRSIRRGFHKGISVARVDDNAAGQVSVDDDDDDDLDHITSETVRAAIRKSKEVLAKHKVIMEQIAEKKKLLSTMLDSSIHNEQEPLSGQSDGSLSNLNAIAEGTEIGYGHQTYHDSSSQQSEFDTTYGESIYNQNEYYGSSKDDGTDFSENYQYNSFPRAAHSVYELEADNGMNQDYVVQLSQVSKHEQSVNEGTNDNASGGVDVMNVILVAAECAPWSKTGGLGDVAGALPKALARRGHRVMVVVPKYGDYEEPQEIGEPRSYLVAGQDMEVKYYHAYIDGVDFVFIDNPVFHYVQSEIYGGNRTVSIPLHLLILFSRTTLESCVSFH</sequence>
<dbReference type="GO" id="GO:0016757">
    <property type="term" value="F:glycosyltransferase activity"/>
    <property type="evidence" value="ECO:0007669"/>
    <property type="project" value="UniProtKB-KW"/>
</dbReference>
<dbReference type="Gene3D" id="3.40.50.2000">
    <property type="entry name" value="Glycogen Phosphorylase B"/>
    <property type="match status" value="1"/>
</dbReference>
<dbReference type="AlphaFoldDB" id="A0A059Q3C7"/>
<feature type="domain" description="Starch synthase catalytic" evidence="5">
    <location>
        <begin position="277"/>
        <end position="395"/>
    </location>
</feature>
<accession>A0A059Q3C7</accession>
<keyword evidence="4" id="KW-0750">Starch biosynthesis</keyword>
<dbReference type="Pfam" id="PF08323">
    <property type="entry name" value="Glyco_transf_5"/>
    <property type="match status" value="1"/>
</dbReference>
<organism evidence="6">
    <name type="scientific">Saccharum hybrid cultivar R570</name>
    <dbReference type="NCBI Taxonomy" id="131158"/>
    <lineage>
        <taxon>Eukaryota</taxon>
        <taxon>Viridiplantae</taxon>
        <taxon>Streptophyta</taxon>
        <taxon>Embryophyta</taxon>
        <taxon>Tracheophyta</taxon>
        <taxon>Spermatophyta</taxon>
        <taxon>Magnoliopsida</taxon>
        <taxon>Liliopsida</taxon>
        <taxon>Poales</taxon>
        <taxon>Poaceae</taxon>
        <taxon>PACMAD clade</taxon>
        <taxon>Panicoideae</taxon>
        <taxon>Andropogonodae</taxon>
        <taxon>Andropogoneae</taxon>
        <taxon>Saccharinae</taxon>
        <taxon>Saccharum</taxon>
        <taxon>Saccharum officinarum species complex</taxon>
    </lineage>
</organism>
<dbReference type="PANTHER" id="PTHR45825:SF2">
    <property type="entry name" value="STARCH SYNTHASE 2, CHLOROPLASTIC_AMYLOPLASTIC"/>
    <property type="match status" value="1"/>
</dbReference>
<reference evidence="6" key="1">
    <citation type="submission" date="2013-05" db="EMBL/GenBank/DDBJ databases">
        <title>Building the sugarcane genome for biotechnology and identifying evolutionary trends.</title>
        <authorList>
            <person name="De Setta N."/>
            <person name="Monteiro-Vitorello C.B."/>
            <person name="Metcalfe C.J."/>
            <person name="Cruz G.M.Q."/>
            <person name="Del Bem L.E."/>
            <person name="Vicentini R."/>
            <person name="Nogueira F.T.S."/>
            <person name="Campos R.A."/>
            <person name="Nunes S.L."/>
            <person name="Turrini P.C.G."/>
            <person name="Vieira A.P."/>
            <person name="Cruz E.A.O."/>
            <person name="Correa T.C.S."/>
            <person name="Hotta C.T."/>
            <person name="de Mello-Varani A."/>
            <person name="Vautrin S."/>
            <person name="Trindade A.S."/>
            <person name="Vilela M.M."/>
            <person name="Horta C.L."/>
            <person name="Sato P.M."/>
            <person name="de Andrade R.F."/>
            <person name="Nishiyama M.Y."/>
            <person name="Cardoso-Silva C.B."/>
            <person name="Scortecci K.C."/>
            <person name="Garcia A.A.F."/>
            <person name="Carneiro M.S."/>
            <person name="Kim C."/>
            <person name="Paterson A.H."/>
            <person name="Berges H."/>
            <person name="D'Hont A."/>
            <person name="de-Souza A.P."/>
            <person name="Souza G.M."/>
            <person name="Vincentz M."/>
            <person name="Kitajima J.P."/>
            <person name="Van Sluys M.-A."/>
        </authorList>
    </citation>
    <scope>NUCLEOTIDE SEQUENCE</scope>
</reference>
<comment type="pathway">
    <text evidence="1">Glycan biosynthesis; starch biosynthesis.</text>
</comment>
<gene>
    <name evidence="6" type="ORF">SHCRBa_260_G18_F_100</name>
</gene>
<proteinExistence type="predicted"/>
<dbReference type="PANTHER" id="PTHR45825">
    <property type="entry name" value="GRANULE-BOUND STARCH SYNTHASE 1, CHLOROPLASTIC/AMYLOPLASTIC"/>
    <property type="match status" value="1"/>
</dbReference>
<keyword evidence="3" id="KW-0808">Transferase</keyword>
<dbReference type="EMBL" id="KF184924">
    <property type="protein sequence ID" value="AGT17356.1"/>
    <property type="molecule type" value="Genomic_DNA"/>
</dbReference>
<protein>
    <submittedName>
        <fullName evidence="6">Starch synthase IIc</fullName>
    </submittedName>
</protein>
<evidence type="ECO:0000256" key="4">
    <source>
        <dbReference type="ARBA" id="ARBA00022922"/>
    </source>
</evidence>
<name>A0A059Q3C7_9POAL</name>
<evidence type="ECO:0000259" key="5">
    <source>
        <dbReference type="Pfam" id="PF08323"/>
    </source>
</evidence>
<dbReference type="UniPathway" id="UPA00152"/>
<keyword evidence="2" id="KW-0328">Glycosyltransferase</keyword>
<evidence type="ECO:0000256" key="1">
    <source>
        <dbReference type="ARBA" id="ARBA00004727"/>
    </source>
</evidence>
<evidence type="ECO:0000313" key="6">
    <source>
        <dbReference type="EMBL" id="AGT17356.1"/>
    </source>
</evidence>
<dbReference type="InterPro" id="IPR013534">
    <property type="entry name" value="Starch_synth_cat_dom"/>
</dbReference>